<keyword evidence="2" id="KW-1185">Reference proteome</keyword>
<evidence type="ECO:0000313" key="1">
    <source>
        <dbReference type="EMBL" id="CAG8647957.1"/>
    </source>
</evidence>
<dbReference type="OrthoDB" id="1880067at2759"/>
<evidence type="ECO:0000313" key="2">
    <source>
        <dbReference type="Proteomes" id="UP000789396"/>
    </source>
</evidence>
<dbReference type="AlphaFoldDB" id="A0A9N9DUB9"/>
<dbReference type="EMBL" id="CAJVPZ010013337">
    <property type="protein sequence ID" value="CAG8647957.1"/>
    <property type="molecule type" value="Genomic_DNA"/>
</dbReference>
<proteinExistence type="predicted"/>
<accession>A0A9N9DUB9</accession>
<gene>
    <name evidence="1" type="ORF">RFULGI_LOCUS8330</name>
</gene>
<comment type="caution">
    <text evidence="1">The sequence shown here is derived from an EMBL/GenBank/DDBJ whole genome shotgun (WGS) entry which is preliminary data.</text>
</comment>
<reference evidence="1" key="1">
    <citation type="submission" date="2021-06" db="EMBL/GenBank/DDBJ databases">
        <authorList>
            <person name="Kallberg Y."/>
            <person name="Tangrot J."/>
            <person name="Rosling A."/>
        </authorList>
    </citation>
    <scope>NUCLEOTIDE SEQUENCE</scope>
    <source>
        <strain evidence="1">IN212</strain>
    </source>
</reference>
<organism evidence="1 2">
    <name type="scientific">Racocetra fulgida</name>
    <dbReference type="NCBI Taxonomy" id="60492"/>
    <lineage>
        <taxon>Eukaryota</taxon>
        <taxon>Fungi</taxon>
        <taxon>Fungi incertae sedis</taxon>
        <taxon>Mucoromycota</taxon>
        <taxon>Glomeromycotina</taxon>
        <taxon>Glomeromycetes</taxon>
        <taxon>Diversisporales</taxon>
        <taxon>Gigasporaceae</taxon>
        <taxon>Racocetra</taxon>
    </lineage>
</organism>
<dbReference type="Proteomes" id="UP000789396">
    <property type="component" value="Unassembled WGS sequence"/>
</dbReference>
<name>A0A9N9DUB9_9GLOM</name>
<protein>
    <submittedName>
        <fullName evidence="1">13551_t:CDS:1</fullName>
    </submittedName>
</protein>
<sequence length="117" mass="13633">MTSQVEGAHAMLKMYLQVSIDNLLVVYEKITLALENHYQEIKTKFSQEMIRIPHALNKPFYAQVVFKVSTFKSSMVLPCSHVIREFLDNNKCLHLDNFQCQLSQQETPETEVSLRQK</sequence>